<protein>
    <recommendedName>
        <fullName evidence="3">DUF4003 domain-containing protein</fullName>
    </recommendedName>
</protein>
<sequence length="332" mass="38629">MVSNFNRIDILKEYMDIYKRMRSKHRWQVNDQRTLMIAASFYVVNDSAFHLQDYSDLTDYIKKKSPLFTTMRSYQRFTTAAMLDQRFDHPKEKYLELTDLYEQLVKGGFKRGTFTYIAALVMLAGDSDNSSHKTSIERSLSVYKGMKQHHPFITSKNDYPLSVLLAQLDQDIEPLMNHIEHFYRELNQNGFRKGNDLQFLSHILSIETERTPDDLTNSCVSIWEEFKRRKVKIKPMHYPEIGLLALAHASSDDLNQVEHLVYELNRMKWFKWHRDMNTIMATNFVVREKVDQNELIETGIFTTMETIIQAQQTAMIAAVAGGSAAATNGSNN</sequence>
<evidence type="ECO:0000313" key="2">
    <source>
        <dbReference type="Proteomes" id="UP000248214"/>
    </source>
</evidence>
<organism evidence="1 2">
    <name type="scientific">Salipaludibacillus keqinensis</name>
    <dbReference type="NCBI Taxonomy" id="2045207"/>
    <lineage>
        <taxon>Bacteria</taxon>
        <taxon>Bacillati</taxon>
        <taxon>Bacillota</taxon>
        <taxon>Bacilli</taxon>
        <taxon>Bacillales</taxon>
        <taxon>Bacillaceae</taxon>
    </lineage>
</organism>
<keyword evidence="2" id="KW-1185">Reference proteome</keyword>
<evidence type="ECO:0000313" key="1">
    <source>
        <dbReference type="EMBL" id="PYZ92216.1"/>
    </source>
</evidence>
<dbReference type="InterPro" id="IPR025062">
    <property type="entry name" value="DUF4003"/>
</dbReference>
<dbReference type="EMBL" id="PDOD01000004">
    <property type="protein sequence ID" value="PYZ92216.1"/>
    <property type="molecule type" value="Genomic_DNA"/>
</dbReference>
<dbReference type="Proteomes" id="UP000248214">
    <property type="component" value="Unassembled WGS sequence"/>
</dbReference>
<reference evidence="1 2" key="1">
    <citation type="submission" date="2017-10" db="EMBL/GenBank/DDBJ databases">
        <title>Bacillus sp. nov., a halophilic bacterium isolated from a Keqin Lake.</title>
        <authorList>
            <person name="Wang H."/>
        </authorList>
    </citation>
    <scope>NUCLEOTIDE SEQUENCE [LARGE SCALE GENOMIC DNA]</scope>
    <source>
        <strain evidence="1 2">KQ-12</strain>
    </source>
</reference>
<gene>
    <name evidence="1" type="ORF">CR194_15360</name>
</gene>
<name>A0A323TBL3_9BACI</name>
<evidence type="ECO:0008006" key="3">
    <source>
        <dbReference type="Google" id="ProtNLM"/>
    </source>
</evidence>
<accession>A0A323TBL3</accession>
<dbReference type="Pfam" id="PF13170">
    <property type="entry name" value="DUF4003"/>
    <property type="match status" value="1"/>
</dbReference>
<comment type="caution">
    <text evidence="1">The sequence shown here is derived from an EMBL/GenBank/DDBJ whole genome shotgun (WGS) entry which is preliminary data.</text>
</comment>
<dbReference type="AlphaFoldDB" id="A0A323TBL3"/>
<proteinExistence type="predicted"/>